<feature type="domain" description="Tyr recombinase" evidence="4">
    <location>
        <begin position="26"/>
        <end position="212"/>
    </location>
</feature>
<dbReference type="InterPro" id="IPR013762">
    <property type="entry name" value="Integrase-like_cat_sf"/>
</dbReference>
<dbReference type="InterPro" id="IPR050090">
    <property type="entry name" value="Tyrosine_recombinase_XerCD"/>
</dbReference>
<dbReference type="PANTHER" id="PTHR30349">
    <property type="entry name" value="PHAGE INTEGRASE-RELATED"/>
    <property type="match status" value="1"/>
</dbReference>
<evidence type="ECO:0000313" key="6">
    <source>
        <dbReference type="Proteomes" id="UP001060112"/>
    </source>
</evidence>
<dbReference type="Pfam" id="PF00589">
    <property type="entry name" value="Phage_integrase"/>
    <property type="match status" value="1"/>
</dbReference>
<dbReference type="Gene3D" id="1.10.443.10">
    <property type="entry name" value="Intergrase catalytic core"/>
    <property type="match status" value="1"/>
</dbReference>
<accession>A0ABY5I2E5</accession>
<protein>
    <submittedName>
        <fullName evidence="5">Tyrosine-type recombinase/integrase</fullName>
    </submittedName>
</protein>
<dbReference type="SUPFAM" id="SSF56349">
    <property type="entry name" value="DNA breaking-rejoining enzymes"/>
    <property type="match status" value="1"/>
</dbReference>
<comment type="similarity">
    <text evidence="1">Belongs to the 'phage' integrase family.</text>
</comment>
<dbReference type="PANTHER" id="PTHR30349:SF41">
    <property type="entry name" value="INTEGRASE_RECOMBINASE PROTEIN MJ0367-RELATED"/>
    <property type="match status" value="1"/>
</dbReference>
<evidence type="ECO:0000256" key="2">
    <source>
        <dbReference type="ARBA" id="ARBA00023125"/>
    </source>
</evidence>
<organism evidence="5 6">
    <name type="scientific">Allocoprobacillus halotolerans</name>
    <dbReference type="NCBI Taxonomy" id="2944914"/>
    <lineage>
        <taxon>Bacteria</taxon>
        <taxon>Bacillati</taxon>
        <taxon>Bacillota</taxon>
        <taxon>Erysipelotrichia</taxon>
        <taxon>Erysipelotrichales</taxon>
        <taxon>Erysipelotrichaceae</taxon>
        <taxon>Allocoprobacillus</taxon>
    </lineage>
</organism>
<dbReference type="InterPro" id="IPR011010">
    <property type="entry name" value="DNA_brk_join_enz"/>
</dbReference>
<evidence type="ECO:0000313" key="5">
    <source>
        <dbReference type="EMBL" id="UTY39504.1"/>
    </source>
</evidence>
<evidence type="ECO:0000256" key="1">
    <source>
        <dbReference type="ARBA" id="ARBA00008857"/>
    </source>
</evidence>
<gene>
    <name evidence="5" type="ORF">NMU03_01325</name>
</gene>
<evidence type="ECO:0000259" key="4">
    <source>
        <dbReference type="PROSITE" id="PS51898"/>
    </source>
</evidence>
<sequence length="228" mass="27088">MYLEYREVIEFSPLKKIRTKIKEPKVLPKIIQKEYLEIIFQWLVVNLESANTEYKKRIALRNLTIIELLFSTGIRISELCHLKVEDINFQERLLKIFGKGSKERIIYIGNDDVMNLLKLLIKYNKNNKYLFLNKFNKQLSEQSVRILLTTIEKEKGLSTHITPHMFRHTFATTLLEKEVDIRYIQNILGHSSISTTQIYTHVNSLKQKEILTNKNPMNDYKEINWKSI</sequence>
<evidence type="ECO:0000256" key="3">
    <source>
        <dbReference type="ARBA" id="ARBA00023172"/>
    </source>
</evidence>
<name>A0ABY5I2E5_9FIRM</name>
<dbReference type="InterPro" id="IPR002104">
    <property type="entry name" value="Integrase_catalytic"/>
</dbReference>
<keyword evidence="6" id="KW-1185">Reference proteome</keyword>
<reference evidence="5" key="1">
    <citation type="submission" date="2022-07" db="EMBL/GenBank/DDBJ databases">
        <title>Faecal culturing of patients with breast cancer.</title>
        <authorList>
            <person name="Teng N.M.Y."/>
            <person name="Kiu R."/>
            <person name="Evans R."/>
            <person name="Baker D.J."/>
            <person name="Zenner C."/>
            <person name="Robinson S.D."/>
            <person name="Hall L.J."/>
        </authorList>
    </citation>
    <scope>NUCLEOTIDE SEQUENCE</scope>
    <source>
        <strain evidence="5">LH1062</strain>
    </source>
</reference>
<keyword evidence="3" id="KW-0233">DNA recombination</keyword>
<proteinExistence type="inferred from homology"/>
<dbReference type="Proteomes" id="UP001060112">
    <property type="component" value="Chromosome"/>
</dbReference>
<dbReference type="EMBL" id="CP101620">
    <property type="protein sequence ID" value="UTY39504.1"/>
    <property type="molecule type" value="Genomic_DNA"/>
</dbReference>
<dbReference type="RefSeq" id="WP_290140623.1">
    <property type="nucleotide sequence ID" value="NZ_CP101620.1"/>
</dbReference>
<keyword evidence="2" id="KW-0238">DNA-binding</keyword>
<dbReference type="PROSITE" id="PS51898">
    <property type="entry name" value="TYR_RECOMBINASE"/>
    <property type="match status" value="1"/>
</dbReference>